<comment type="similarity">
    <text evidence="2">Belongs to the virb1 family.</text>
</comment>
<evidence type="ECO:0000256" key="3">
    <source>
        <dbReference type="ARBA" id="ARBA00022729"/>
    </source>
</evidence>
<dbReference type="EMBL" id="BMZE01000004">
    <property type="protein sequence ID" value="GHA36278.1"/>
    <property type="molecule type" value="Genomic_DNA"/>
</dbReference>
<evidence type="ECO:0000313" key="5">
    <source>
        <dbReference type="EMBL" id="GHA36278.1"/>
    </source>
</evidence>
<dbReference type="Pfam" id="PF01464">
    <property type="entry name" value="SLT"/>
    <property type="match status" value="1"/>
</dbReference>
<dbReference type="GO" id="GO:0042597">
    <property type="term" value="C:periplasmic space"/>
    <property type="evidence" value="ECO:0007669"/>
    <property type="project" value="InterPro"/>
</dbReference>
<dbReference type="SUPFAM" id="SSF48435">
    <property type="entry name" value="Bacterial muramidases"/>
    <property type="match status" value="1"/>
</dbReference>
<evidence type="ECO:0000313" key="6">
    <source>
        <dbReference type="Proteomes" id="UP000646579"/>
    </source>
</evidence>
<dbReference type="InterPro" id="IPR008258">
    <property type="entry name" value="Transglycosylase_SLT_dom_1"/>
</dbReference>
<reference evidence="5" key="2">
    <citation type="submission" date="2020-09" db="EMBL/GenBank/DDBJ databases">
        <authorList>
            <person name="Sun Q."/>
            <person name="Kim S."/>
        </authorList>
    </citation>
    <scope>NUCLEOTIDE SEQUENCE</scope>
    <source>
        <strain evidence="5">KCTC 32437</strain>
    </source>
</reference>
<dbReference type="PANTHER" id="PTHR37423">
    <property type="entry name" value="SOLUBLE LYTIC MUREIN TRANSGLYCOSYLASE-RELATED"/>
    <property type="match status" value="1"/>
</dbReference>
<dbReference type="AlphaFoldDB" id="A0A918SDR3"/>
<dbReference type="GO" id="GO:0004553">
    <property type="term" value="F:hydrolase activity, hydrolyzing O-glycosyl compounds"/>
    <property type="evidence" value="ECO:0007669"/>
    <property type="project" value="InterPro"/>
</dbReference>
<feature type="domain" description="Transglycosylase SLT" evidence="4">
    <location>
        <begin position="521"/>
        <end position="625"/>
    </location>
</feature>
<evidence type="ECO:0000259" key="4">
    <source>
        <dbReference type="Pfam" id="PF01464"/>
    </source>
</evidence>
<keyword evidence="6" id="KW-1185">Reference proteome</keyword>
<dbReference type="InterPro" id="IPR023346">
    <property type="entry name" value="Lysozyme-like_dom_sf"/>
</dbReference>
<comment type="similarity">
    <text evidence="1">Belongs to the transglycosylase Slt family.</text>
</comment>
<protein>
    <submittedName>
        <fullName evidence="5">Lytic transglycosylase</fullName>
    </submittedName>
</protein>
<dbReference type="PANTHER" id="PTHR37423:SF2">
    <property type="entry name" value="MEMBRANE-BOUND LYTIC MUREIN TRANSGLYCOSYLASE C"/>
    <property type="match status" value="1"/>
</dbReference>
<dbReference type="InterPro" id="IPR008939">
    <property type="entry name" value="Lytic_TGlycosylase_superhlx_U"/>
</dbReference>
<keyword evidence="3" id="KW-0732">Signal</keyword>
<gene>
    <name evidence="5" type="ORF">GCM10007989_35480</name>
</gene>
<name>A0A918SDR3_9HYPH</name>
<organism evidence="5 6">
    <name type="scientific">Devosia pacifica</name>
    <dbReference type="NCBI Taxonomy" id="1335967"/>
    <lineage>
        <taxon>Bacteria</taxon>
        <taxon>Pseudomonadati</taxon>
        <taxon>Pseudomonadota</taxon>
        <taxon>Alphaproteobacteria</taxon>
        <taxon>Hyphomicrobiales</taxon>
        <taxon>Devosiaceae</taxon>
        <taxon>Devosia</taxon>
    </lineage>
</organism>
<comment type="caution">
    <text evidence="5">The sequence shown here is derived from an EMBL/GenBank/DDBJ whole genome shotgun (WGS) entry which is preliminary data.</text>
</comment>
<dbReference type="Gene3D" id="1.25.20.10">
    <property type="entry name" value="Bacterial muramidases"/>
    <property type="match status" value="1"/>
</dbReference>
<dbReference type="RefSeq" id="WP_189427126.1">
    <property type="nucleotide sequence ID" value="NZ_BMZE01000004.1"/>
</dbReference>
<sequence>MPRSTVLAAGLIIATTLGVGTTLHSVRAPATETLDPITTSTVRSEPSRPAPPSAPSMGAFKVALGLLDEGEAQAAFDTAATLPSAVQRHAAQWAVIYSRPGAIDADALAVFAEEAPEFVDEDLMRLRIEQALLSSDASDTDIISRFGDEMPRTLTARIRLAEAYLAEGKTDEASELARDLWTGHLLTNEQEDRISRNLGGLLTAEDDWVRVERLLMHDRIRPAERAAERLSDEQKSLIEARAATARRQSDGKALLDALPDEYAEHPVTIFTRVQRARMAGLYEQAVEWLEKASEDAVAPEVWWTERNRIARDLLADGKPELAYRAVAGFTQGSAVDLVEAHFLAGWIALALLDDADSAVEQFQQLTGHTTIPDSVTKAHFWLGRALAKAGRFAEADAAYGVAAQHHTVYYGQLARLALGLEDVPVRPLPTPSDADAGFERAQPMQAARLLAENGETGLALSLLKQWAQGLDQPSAFLAATRLAVEFGAQDAAIAIAEIARRRGVDLDPYSFPIEAIPETARLAADRSAVFAVVRQESMFRRDARSHAGASGLMQLMPGTARDMADRLGLEYSAARLTRDADYNLLLGSTYLEAQLDRYAGSLVLAAAAYNAGPGNADRWIRAYGDPRAGNVDPVLWVELIPFDETRHYVQRVLGNYLVYRARLGAEPITIADALRRIR</sequence>
<dbReference type="SUPFAM" id="SSF53955">
    <property type="entry name" value="Lysozyme-like"/>
    <property type="match status" value="1"/>
</dbReference>
<dbReference type="Gene3D" id="1.10.530.10">
    <property type="match status" value="1"/>
</dbReference>
<dbReference type="Proteomes" id="UP000646579">
    <property type="component" value="Unassembled WGS sequence"/>
</dbReference>
<reference evidence="5" key="1">
    <citation type="journal article" date="2014" name="Int. J. Syst. Evol. Microbiol.">
        <title>Complete genome sequence of Corynebacterium casei LMG S-19264T (=DSM 44701T), isolated from a smear-ripened cheese.</title>
        <authorList>
            <consortium name="US DOE Joint Genome Institute (JGI-PGF)"/>
            <person name="Walter F."/>
            <person name="Albersmeier A."/>
            <person name="Kalinowski J."/>
            <person name="Ruckert C."/>
        </authorList>
    </citation>
    <scope>NUCLEOTIDE SEQUENCE</scope>
    <source>
        <strain evidence="5">KCTC 32437</strain>
    </source>
</reference>
<evidence type="ECO:0000256" key="1">
    <source>
        <dbReference type="ARBA" id="ARBA00007734"/>
    </source>
</evidence>
<dbReference type="CDD" id="cd13401">
    <property type="entry name" value="Slt70-like"/>
    <property type="match status" value="1"/>
</dbReference>
<evidence type="ECO:0000256" key="2">
    <source>
        <dbReference type="ARBA" id="ARBA00009387"/>
    </source>
</evidence>
<accession>A0A918SDR3</accession>
<proteinExistence type="inferred from homology"/>